<accession>A0A8X6LCH4</accession>
<protein>
    <submittedName>
        <fullName evidence="1">Uncharacterized protein</fullName>
    </submittedName>
</protein>
<proteinExistence type="predicted"/>
<comment type="caution">
    <text evidence="1">The sequence shown here is derived from an EMBL/GenBank/DDBJ whole genome shotgun (WGS) entry which is preliminary data.</text>
</comment>
<dbReference type="AlphaFoldDB" id="A0A8X6LCH4"/>
<gene>
    <name evidence="1" type="ORF">TNCT_557611</name>
</gene>
<organism evidence="1 2">
    <name type="scientific">Trichonephila clavata</name>
    <name type="common">Joro spider</name>
    <name type="synonym">Nephila clavata</name>
    <dbReference type="NCBI Taxonomy" id="2740835"/>
    <lineage>
        <taxon>Eukaryota</taxon>
        <taxon>Metazoa</taxon>
        <taxon>Ecdysozoa</taxon>
        <taxon>Arthropoda</taxon>
        <taxon>Chelicerata</taxon>
        <taxon>Arachnida</taxon>
        <taxon>Araneae</taxon>
        <taxon>Araneomorphae</taxon>
        <taxon>Entelegynae</taxon>
        <taxon>Araneoidea</taxon>
        <taxon>Nephilidae</taxon>
        <taxon>Trichonephila</taxon>
    </lineage>
</organism>
<evidence type="ECO:0000313" key="1">
    <source>
        <dbReference type="EMBL" id="GFR05756.1"/>
    </source>
</evidence>
<dbReference type="Proteomes" id="UP000887116">
    <property type="component" value="Unassembled WGS sequence"/>
</dbReference>
<dbReference type="EMBL" id="BMAO01035748">
    <property type="protein sequence ID" value="GFR05756.1"/>
    <property type="molecule type" value="Genomic_DNA"/>
</dbReference>
<evidence type="ECO:0000313" key="2">
    <source>
        <dbReference type="Proteomes" id="UP000887116"/>
    </source>
</evidence>
<sequence>MAEGNTFPKDEIFRFGTCRNRFEALSSDHDSTGEDSSSEEQGMAFEKYFILVLIEIQKELKG</sequence>
<keyword evidence="2" id="KW-1185">Reference proteome</keyword>
<reference evidence="1" key="1">
    <citation type="submission" date="2020-07" db="EMBL/GenBank/DDBJ databases">
        <title>Multicomponent nature underlies the extraordinary mechanical properties of spider dragline silk.</title>
        <authorList>
            <person name="Kono N."/>
            <person name="Nakamura H."/>
            <person name="Mori M."/>
            <person name="Yoshida Y."/>
            <person name="Ohtoshi R."/>
            <person name="Malay A.D."/>
            <person name="Moran D.A.P."/>
            <person name="Tomita M."/>
            <person name="Numata K."/>
            <person name="Arakawa K."/>
        </authorList>
    </citation>
    <scope>NUCLEOTIDE SEQUENCE</scope>
</reference>
<name>A0A8X6LCH4_TRICU</name>
<feature type="non-terminal residue" evidence="1">
    <location>
        <position position="62"/>
    </location>
</feature>